<evidence type="ECO:0000256" key="12">
    <source>
        <dbReference type="RuleBase" id="RU010713"/>
    </source>
</evidence>
<keyword evidence="8 12" id="KW-1133">Transmembrane helix</keyword>
<organism evidence="13 14">
    <name type="scientific">Oesophagostomum dentatum</name>
    <name type="common">Nodular worm</name>
    <dbReference type="NCBI Taxonomy" id="61180"/>
    <lineage>
        <taxon>Eukaryota</taxon>
        <taxon>Metazoa</taxon>
        <taxon>Ecdysozoa</taxon>
        <taxon>Nematoda</taxon>
        <taxon>Chromadorea</taxon>
        <taxon>Rhabditida</taxon>
        <taxon>Rhabditina</taxon>
        <taxon>Rhabditomorpha</taxon>
        <taxon>Strongyloidea</taxon>
        <taxon>Strongylidae</taxon>
        <taxon>Oesophagostomum</taxon>
    </lineage>
</organism>
<keyword evidence="10 12" id="KW-0472">Membrane</keyword>
<keyword evidence="4" id="KW-1003">Cell membrane</keyword>
<evidence type="ECO:0000313" key="13">
    <source>
        <dbReference type="EMBL" id="KHJ92503.1"/>
    </source>
</evidence>
<dbReference type="GO" id="GO:0005886">
    <property type="term" value="C:plasma membrane"/>
    <property type="evidence" value="ECO:0007669"/>
    <property type="project" value="UniProtKB-SubCell"/>
</dbReference>
<evidence type="ECO:0000313" key="14">
    <source>
        <dbReference type="Proteomes" id="UP000053660"/>
    </source>
</evidence>
<keyword evidence="3 12" id="KW-0813">Transport</keyword>
<evidence type="ECO:0000256" key="3">
    <source>
        <dbReference type="ARBA" id="ARBA00022448"/>
    </source>
</evidence>
<evidence type="ECO:0000256" key="10">
    <source>
        <dbReference type="ARBA" id="ARBA00023136"/>
    </source>
</evidence>
<evidence type="ECO:0000256" key="6">
    <source>
        <dbReference type="ARBA" id="ARBA00022868"/>
    </source>
</evidence>
<protein>
    <recommendedName>
        <fullName evidence="12">Innexin</fullName>
    </recommendedName>
</protein>
<keyword evidence="9 12" id="KW-0406">Ion transport</keyword>
<evidence type="ECO:0000256" key="5">
    <source>
        <dbReference type="ARBA" id="ARBA00022692"/>
    </source>
</evidence>
<dbReference type="PANTHER" id="PTHR11893">
    <property type="entry name" value="INNEXIN"/>
    <property type="match status" value="1"/>
</dbReference>
<dbReference type="InterPro" id="IPR000990">
    <property type="entry name" value="Innexin"/>
</dbReference>
<feature type="transmembrane region" description="Helical" evidence="12">
    <location>
        <begin position="97"/>
        <end position="117"/>
    </location>
</feature>
<keyword evidence="14" id="KW-1185">Reference proteome</keyword>
<evidence type="ECO:0000256" key="8">
    <source>
        <dbReference type="ARBA" id="ARBA00022989"/>
    </source>
</evidence>
<keyword evidence="5 12" id="KW-0812">Transmembrane</keyword>
<keyword evidence="11 12" id="KW-0407">Ion channel</keyword>
<evidence type="ECO:0000256" key="2">
    <source>
        <dbReference type="ARBA" id="ARBA00004651"/>
    </source>
</evidence>
<dbReference type="PRINTS" id="PR01262">
    <property type="entry name" value="INNEXIN"/>
</dbReference>
<evidence type="ECO:0000256" key="9">
    <source>
        <dbReference type="ARBA" id="ARBA00023065"/>
    </source>
</evidence>
<dbReference type="PROSITE" id="PS51013">
    <property type="entry name" value="PANNEXIN"/>
    <property type="match status" value="1"/>
</dbReference>
<accession>A0A0B1T4J4</accession>
<dbReference type="PANTHER" id="PTHR11893:SF27">
    <property type="entry name" value="INNEXIN-17"/>
    <property type="match status" value="1"/>
</dbReference>
<name>A0A0B1T4J4_OESDE</name>
<comment type="caution">
    <text evidence="12">Lacks conserved residue(s) required for the propagation of feature annotation.</text>
</comment>
<evidence type="ECO:0000256" key="7">
    <source>
        <dbReference type="ARBA" id="ARBA00022949"/>
    </source>
</evidence>
<dbReference type="AlphaFoldDB" id="A0A0B1T4J4"/>
<gene>
    <name evidence="12" type="primary">inx</name>
    <name evidence="13" type="ORF">OESDEN_07608</name>
</gene>
<dbReference type="Proteomes" id="UP000053660">
    <property type="component" value="Unassembled WGS sequence"/>
</dbReference>
<evidence type="ECO:0000256" key="1">
    <source>
        <dbReference type="ARBA" id="ARBA00004610"/>
    </source>
</evidence>
<dbReference type="Pfam" id="PF00876">
    <property type="entry name" value="Innexin"/>
    <property type="match status" value="1"/>
</dbReference>
<dbReference type="OrthoDB" id="5867527at2759"/>
<keyword evidence="6" id="KW-0303">Gap junction</keyword>
<proteinExistence type="inferred from homology"/>
<comment type="similarity">
    <text evidence="12">Belongs to the pannexin family.</text>
</comment>
<comment type="subcellular location">
    <subcellularLocation>
        <location evidence="1">Cell junction</location>
        <location evidence="1">Gap junction</location>
    </subcellularLocation>
    <subcellularLocation>
        <location evidence="2 12">Cell membrane</location>
        <topology evidence="2 12">Multi-pass membrane protein</topology>
    </subcellularLocation>
</comment>
<comment type="function">
    <text evidence="12">Structural component of the gap junctions.</text>
</comment>
<dbReference type="GO" id="GO:0034220">
    <property type="term" value="P:monoatomic ion transmembrane transport"/>
    <property type="evidence" value="ECO:0007669"/>
    <property type="project" value="UniProtKB-KW"/>
</dbReference>
<evidence type="ECO:0000256" key="4">
    <source>
        <dbReference type="ARBA" id="ARBA00022475"/>
    </source>
</evidence>
<reference evidence="13 14" key="1">
    <citation type="submission" date="2014-03" db="EMBL/GenBank/DDBJ databases">
        <title>Draft genome of the hookworm Oesophagostomum dentatum.</title>
        <authorList>
            <person name="Mitreva M."/>
        </authorList>
    </citation>
    <scope>NUCLEOTIDE SEQUENCE [LARGE SCALE GENOMIC DNA]</scope>
    <source>
        <strain evidence="13 14">OD-Hann</strain>
    </source>
</reference>
<keyword evidence="7" id="KW-0965">Cell junction</keyword>
<dbReference type="GO" id="GO:0005921">
    <property type="term" value="C:gap junction"/>
    <property type="evidence" value="ECO:0007669"/>
    <property type="project" value="UniProtKB-SubCell"/>
</dbReference>
<dbReference type="EMBL" id="KN551314">
    <property type="protein sequence ID" value="KHJ92503.1"/>
    <property type="molecule type" value="Genomic_DNA"/>
</dbReference>
<dbReference type="GO" id="GO:0005243">
    <property type="term" value="F:gap junction channel activity"/>
    <property type="evidence" value="ECO:0007669"/>
    <property type="project" value="TreeGrafter"/>
</dbReference>
<sequence length="192" mass="22092">MWGYKLTLALLFSKLLSIAVVVGEILFTGWFMGAGQMHGLRVVVDALNGRQWESSGNFPRVTFCDLQVRELGGAVHRWSLQCVLMINMFNEKIFVFLWWWFCILLFISILNFFRWIVRLSFDSQRAFVTAVLEAAMNEDVDSRDVSDFCKSGLKTDGTTIVHLIEENATIYQAGEFLVPLWQEFMNAKSKVE</sequence>
<evidence type="ECO:0000256" key="11">
    <source>
        <dbReference type="ARBA" id="ARBA00023303"/>
    </source>
</evidence>